<dbReference type="GO" id="GO:0003964">
    <property type="term" value="F:RNA-directed DNA polymerase activity"/>
    <property type="evidence" value="ECO:0007669"/>
    <property type="project" value="UniProtKB-KW"/>
</dbReference>
<keyword evidence="1" id="KW-0695">RNA-directed DNA polymerase</keyword>
<accession>A0A2U1P0R8</accession>
<dbReference type="EMBL" id="PKPP01001867">
    <property type="protein sequence ID" value="PWA79349.1"/>
    <property type="molecule type" value="Genomic_DNA"/>
</dbReference>
<comment type="caution">
    <text evidence="1">The sequence shown here is derived from an EMBL/GenBank/DDBJ whole genome shotgun (WGS) entry which is preliminary data.</text>
</comment>
<evidence type="ECO:0000313" key="2">
    <source>
        <dbReference type="Proteomes" id="UP000245207"/>
    </source>
</evidence>
<dbReference type="PANTHER" id="PTHR36617">
    <property type="entry name" value="PROTEIN, PUTATIVE-RELATED"/>
    <property type="match status" value="1"/>
</dbReference>
<keyword evidence="1" id="KW-0548">Nucleotidyltransferase</keyword>
<gene>
    <name evidence="1" type="ORF">CTI12_AA207340</name>
</gene>
<dbReference type="OrthoDB" id="1435349at2759"/>
<dbReference type="PANTHER" id="PTHR36617:SF16">
    <property type="entry name" value="OS04G0516500 PROTEIN"/>
    <property type="match status" value="1"/>
</dbReference>
<dbReference type="AlphaFoldDB" id="A0A2U1P0R8"/>
<sequence length="153" mass="17392">MVHQLQEKGIDLLYAVKWKVRNGFNIRFWDDQWCGHSPLKVLFPHVDALDGNKQCAVTQRLNCSYWSIEFRRMPRGCTEESQFTALLEAIRDVRLSDASDGWIWGLDHSGFSVASARFGCLMFGMFSDVSVKCMVVLGFEFAEAMLSTVILAS</sequence>
<dbReference type="Proteomes" id="UP000245207">
    <property type="component" value="Unassembled WGS sequence"/>
</dbReference>
<protein>
    <submittedName>
        <fullName evidence="1">Reverse transcriptase domain, Reverse transcriptase zinc-binding domain protein</fullName>
    </submittedName>
</protein>
<name>A0A2U1P0R8_ARTAN</name>
<keyword evidence="2" id="KW-1185">Reference proteome</keyword>
<reference evidence="1 2" key="1">
    <citation type="journal article" date="2018" name="Mol. Plant">
        <title>The genome of Artemisia annua provides insight into the evolution of Asteraceae family and artemisinin biosynthesis.</title>
        <authorList>
            <person name="Shen Q."/>
            <person name="Zhang L."/>
            <person name="Liao Z."/>
            <person name="Wang S."/>
            <person name="Yan T."/>
            <person name="Shi P."/>
            <person name="Liu M."/>
            <person name="Fu X."/>
            <person name="Pan Q."/>
            <person name="Wang Y."/>
            <person name="Lv Z."/>
            <person name="Lu X."/>
            <person name="Zhang F."/>
            <person name="Jiang W."/>
            <person name="Ma Y."/>
            <person name="Chen M."/>
            <person name="Hao X."/>
            <person name="Li L."/>
            <person name="Tang Y."/>
            <person name="Lv G."/>
            <person name="Zhou Y."/>
            <person name="Sun X."/>
            <person name="Brodelius P.E."/>
            <person name="Rose J.K.C."/>
            <person name="Tang K."/>
        </authorList>
    </citation>
    <scope>NUCLEOTIDE SEQUENCE [LARGE SCALE GENOMIC DNA]</scope>
    <source>
        <strain evidence="2">cv. Huhao1</strain>
        <tissue evidence="1">Leaf</tissue>
    </source>
</reference>
<keyword evidence="1" id="KW-0808">Transferase</keyword>
<evidence type="ECO:0000313" key="1">
    <source>
        <dbReference type="EMBL" id="PWA79349.1"/>
    </source>
</evidence>
<proteinExistence type="predicted"/>
<organism evidence="1 2">
    <name type="scientific">Artemisia annua</name>
    <name type="common">Sweet wormwood</name>
    <dbReference type="NCBI Taxonomy" id="35608"/>
    <lineage>
        <taxon>Eukaryota</taxon>
        <taxon>Viridiplantae</taxon>
        <taxon>Streptophyta</taxon>
        <taxon>Embryophyta</taxon>
        <taxon>Tracheophyta</taxon>
        <taxon>Spermatophyta</taxon>
        <taxon>Magnoliopsida</taxon>
        <taxon>eudicotyledons</taxon>
        <taxon>Gunneridae</taxon>
        <taxon>Pentapetalae</taxon>
        <taxon>asterids</taxon>
        <taxon>campanulids</taxon>
        <taxon>Asterales</taxon>
        <taxon>Asteraceae</taxon>
        <taxon>Asteroideae</taxon>
        <taxon>Anthemideae</taxon>
        <taxon>Artemisiinae</taxon>
        <taxon>Artemisia</taxon>
    </lineage>
</organism>